<organism evidence="8 9">
    <name type="scientific">Fredinandcohnia salidurans</name>
    <dbReference type="NCBI Taxonomy" id="2595041"/>
    <lineage>
        <taxon>Bacteria</taxon>
        <taxon>Bacillati</taxon>
        <taxon>Bacillota</taxon>
        <taxon>Bacilli</taxon>
        <taxon>Bacillales</taxon>
        <taxon>Bacillaceae</taxon>
        <taxon>Fredinandcohnia</taxon>
    </lineage>
</organism>
<keyword evidence="5 6" id="KW-0472">Membrane</keyword>
<comment type="caution">
    <text evidence="8">The sequence shown here is derived from an EMBL/GenBank/DDBJ whole genome shotgun (WGS) entry which is preliminary data.</text>
</comment>
<evidence type="ECO:0000313" key="8">
    <source>
        <dbReference type="EMBL" id="MFD1777643.1"/>
    </source>
</evidence>
<keyword evidence="2" id="KW-0813">Transport</keyword>
<dbReference type="Gene3D" id="1.20.1250.20">
    <property type="entry name" value="MFS general substrate transporter like domains"/>
    <property type="match status" value="1"/>
</dbReference>
<evidence type="ECO:0000256" key="4">
    <source>
        <dbReference type="ARBA" id="ARBA00022989"/>
    </source>
</evidence>
<evidence type="ECO:0000256" key="2">
    <source>
        <dbReference type="ARBA" id="ARBA00022448"/>
    </source>
</evidence>
<reference evidence="9" key="1">
    <citation type="journal article" date="2019" name="Int. J. Syst. Evol. Microbiol.">
        <title>The Global Catalogue of Microorganisms (GCM) 10K type strain sequencing project: providing services to taxonomists for standard genome sequencing and annotation.</title>
        <authorList>
            <consortium name="The Broad Institute Genomics Platform"/>
            <consortium name="The Broad Institute Genome Sequencing Center for Infectious Disease"/>
            <person name="Wu L."/>
            <person name="Ma J."/>
        </authorList>
    </citation>
    <scope>NUCLEOTIDE SEQUENCE [LARGE SCALE GENOMIC DNA]</scope>
    <source>
        <strain evidence="9">CCUG 15531</strain>
    </source>
</reference>
<feature type="transmembrane region" description="Helical" evidence="6">
    <location>
        <begin position="225"/>
        <end position="241"/>
    </location>
</feature>
<keyword evidence="3 6" id="KW-0812">Transmembrane</keyword>
<dbReference type="InterPro" id="IPR020846">
    <property type="entry name" value="MFS_dom"/>
</dbReference>
<feature type="transmembrane region" description="Helical" evidence="6">
    <location>
        <begin position="164"/>
        <end position="185"/>
    </location>
</feature>
<feature type="transmembrane region" description="Helical" evidence="6">
    <location>
        <begin position="422"/>
        <end position="441"/>
    </location>
</feature>
<keyword evidence="4 6" id="KW-1133">Transmembrane helix</keyword>
<dbReference type="PRINTS" id="PR01036">
    <property type="entry name" value="TCRTETB"/>
</dbReference>
<dbReference type="InterPro" id="IPR005829">
    <property type="entry name" value="Sugar_transporter_CS"/>
</dbReference>
<dbReference type="Pfam" id="PF07690">
    <property type="entry name" value="MFS_1"/>
    <property type="match status" value="1"/>
</dbReference>
<feature type="transmembrane region" description="Helical" evidence="6">
    <location>
        <begin position="47"/>
        <end position="65"/>
    </location>
</feature>
<accession>A0ABW4MIL9</accession>
<evidence type="ECO:0000259" key="7">
    <source>
        <dbReference type="PROSITE" id="PS50850"/>
    </source>
</evidence>
<feature type="transmembrane region" description="Helical" evidence="6">
    <location>
        <begin position="106"/>
        <end position="127"/>
    </location>
</feature>
<dbReference type="SUPFAM" id="SSF103473">
    <property type="entry name" value="MFS general substrate transporter"/>
    <property type="match status" value="1"/>
</dbReference>
<feature type="transmembrane region" description="Helical" evidence="6">
    <location>
        <begin position="12"/>
        <end position="35"/>
    </location>
</feature>
<feature type="transmembrane region" description="Helical" evidence="6">
    <location>
        <begin position="351"/>
        <end position="376"/>
    </location>
</feature>
<evidence type="ECO:0000256" key="3">
    <source>
        <dbReference type="ARBA" id="ARBA00022692"/>
    </source>
</evidence>
<protein>
    <submittedName>
        <fullName evidence="8">MFS transporter</fullName>
    </submittedName>
</protein>
<dbReference type="PROSITE" id="PS00216">
    <property type="entry name" value="SUGAR_TRANSPORT_1"/>
    <property type="match status" value="1"/>
</dbReference>
<dbReference type="EMBL" id="JBHUEK010000007">
    <property type="protein sequence ID" value="MFD1777643.1"/>
    <property type="molecule type" value="Genomic_DNA"/>
</dbReference>
<comment type="subcellular location">
    <subcellularLocation>
        <location evidence="1">Cell membrane</location>
        <topology evidence="1">Multi-pass membrane protein</topology>
    </subcellularLocation>
</comment>
<feature type="domain" description="Major facilitator superfamily (MFS) profile" evidence="7">
    <location>
        <begin position="11"/>
        <end position="449"/>
    </location>
</feature>
<evidence type="ECO:0000256" key="5">
    <source>
        <dbReference type="ARBA" id="ARBA00023136"/>
    </source>
</evidence>
<evidence type="ECO:0000313" key="9">
    <source>
        <dbReference type="Proteomes" id="UP001597227"/>
    </source>
</evidence>
<gene>
    <name evidence="8" type="ORF">ACFSFW_03115</name>
</gene>
<dbReference type="RefSeq" id="WP_388035122.1">
    <property type="nucleotide sequence ID" value="NZ_JBHUEK010000007.1"/>
</dbReference>
<evidence type="ECO:0000256" key="1">
    <source>
        <dbReference type="ARBA" id="ARBA00004651"/>
    </source>
</evidence>
<feature type="transmembrane region" description="Helical" evidence="6">
    <location>
        <begin position="397"/>
        <end position="416"/>
    </location>
</feature>
<dbReference type="CDD" id="cd17321">
    <property type="entry name" value="MFS_MMR_MDR_like"/>
    <property type="match status" value="1"/>
</dbReference>
<dbReference type="Proteomes" id="UP001597227">
    <property type="component" value="Unassembled WGS sequence"/>
</dbReference>
<dbReference type="PANTHER" id="PTHR42718">
    <property type="entry name" value="MAJOR FACILITATOR SUPERFAMILY MULTIDRUG TRANSPORTER MFSC"/>
    <property type="match status" value="1"/>
</dbReference>
<name>A0ABW4MIL9_9BACI</name>
<feature type="transmembrane region" description="Helical" evidence="6">
    <location>
        <begin position="298"/>
        <end position="319"/>
    </location>
</feature>
<dbReference type="InterPro" id="IPR036259">
    <property type="entry name" value="MFS_trans_sf"/>
</dbReference>
<dbReference type="Gene3D" id="1.20.1720.10">
    <property type="entry name" value="Multidrug resistance protein D"/>
    <property type="match status" value="1"/>
</dbReference>
<feature type="transmembrane region" description="Helical" evidence="6">
    <location>
        <begin position="326"/>
        <end position="345"/>
    </location>
</feature>
<proteinExistence type="predicted"/>
<feature type="transmembrane region" description="Helical" evidence="6">
    <location>
        <begin position="197"/>
        <end position="219"/>
    </location>
</feature>
<dbReference type="PANTHER" id="PTHR42718:SF9">
    <property type="entry name" value="MAJOR FACILITATOR SUPERFAMILY MULTIDRUG TRANSPORTER MFSC"/>
    <property type="match status" value="1"/>
</dbReference>
<feature type="transmembrane region" description="Helical" evidence="6">
    <location>
        <begin position="134"/>
        <end position="158"/>
    </location>
</feature>
<dbReference type="PROSITE" id="PS50850">
    <property type="entry name" value="MFS"/>
    <property type="match status" value="1"/>
</dbReference>
<dbReference type="InterPro" id="IPR011701">
    <property type="entry name" value="MFS"/>
</dbReference>
<feature type="transmembrane region" description="Helical" evidence="6">
    <location>
        <begin position="262"/>
        <end position="286"/>
    </location>
</feature>
<evidence type="ECO:0000256" key="6">
    <source>
        <dbReference type="SAM" id="Phobius"/>
    </source>
</evidence>
<sequence>MSETIKKPRLVIIAIALGAILNPLNTTMITVALPSIQHDFTLSSKDISWLIASYFIVSAIFLPIIGRLSDHYGRKKIFLIGLLLVLLSSVLAPLSQNMMTLLGLRLIQAIGTSALYPAGIGMVRLYIKQNQNRVIGTLAVFATTSAAFGPTISGLLIQYGGWPVIFYVNLPVIFLSAFLTVFYIPKDEPTKGTSFKWDIIGMLLFSAFITSWMVFLLSVEGGFNIGYFVLSLGLSVLFYTYEKKKADPLINVVFLRKNPTISVVYAQYILSTLIFFSILLFTPTYLQEVIGLGSKYTGLMMLALSVCAMVTTPVATRWAERVGYRVPLLVGAAVGIVGVGFLFATTKNSSLLWIIIVLALFGISNGLMNISLQNLLYSFISVAQSGIASGLLMTSRFIGNILASSIYGVVFAVGLHDSSKNSMTIALLAVSLLIIPGMLYVTNQKTKTEQW</sequence>
<feature type="transmembrane region" description="Helical" evidence="6">
    <location>
        <begin position="77"/>
        <end position="94"/>
    </location>
</feature>
<keyword evidence="9" id="KW-1185">Reference proteome</keyword>